<keyword evidence="2" id="KW-1133">Transmembrane helix</keyword>
<dbReference type="EMBL" id="PDZR01000003">
    <property type="protein sequence ID" value="PNG26991.1"/>
    <property type="molecule type" value="Genomic_DNA"/>
</dbReference>
<keyword evidence="1" id="KW-0175">Coiled coil</keyword>
<organism evidence="3 4">
    <name type="scientific">Methylocella silvestris</name>
    <dbReference type="NCBI Taxonomy" id="199596"/>
    <lineage>
        <taxon>Bacteria</taxon>
        <taxon>Pseudomonadati</taxon>
        <taxon>Pseudomonadota</taxon>
        <taxon>Alphaproteobacteria</taxon>
        <taxon>Hyphomicrobiales</taxon>
        <taxon>Beijerinckiaceae</taxon>
        <taxon>Methylocella</taxon>
    </lineage>
</organism>
<dbReference type="AlphaFoldDB" id="A0A2J7TJP5"/>
<evidence type="ECO:0000256" key="2">
    <source>
        <dbReference type="SAM" id="Phobius"/>
    </source>
</evidence>
<protein>
    <submittedName>
        <fullName evidence="3">Uncharacterized protein</fullName>
    </submittedName>
</protein>
<evidence type="ECO:0000256" key="1">
    <source>
        <dbReference type="SAM" id="Coils"/>
    </source>
</evidence>
<keyword evidence="2" id="KW-0472">Membrane</keyword>
<dbReference type="Proteomes" id="UP000236286">
    <property type="component" value="Unassembled WGS sequence"/>
</dbReference>
<gene>
    <name evidence="3" type="ORF">CR492_04625</name>
</gene>
<reference evidence="3 4" key="1">
    <citation type="submission" date="2017-10" db="EMBL/GenBank/DDBJ databases">
        <title>Genome announcement of Methylocella silvestris TVC from permafrost.</title>
        <authorList>
            <person name="Wang J."/>
            <person name="Geng K."/>
            <person name="Ul-Haque F."/>
            <person name="Crombie A.T."/>
            <person name="Street L.E."/>
            <person name="Wookey P.A."/>
            <person name="Murrell J.C."/>
            <person name="Pratscher J."/>
        </authorList>
    </citation>
    <scope>NUCLEOTIDE SEQUENCE [LARGE SCALE GENOMIC DNA]</scope>
    <source>
        <strain evidence="3 4">TVC</strain>
    </source>
</reference>
<feature type="coiled-coil region" evidence="1">
    <location>
        <begin position="45"/>
        <end position="86"/>
    </location>
</feature>
<comment type="caution">
    <text evidence="3">The sequence shown here is derived from an EMBL/GenBank/DDBJ whole genome shotgun (WGS) entry which is preliminary data.</text>
</comment>
<keyword evidence="2" id="KW-0812">Transmembrane</keyword>
<name>A0A2J7TJP5_METSI</name>
<evidence type="ECO:0000313" key="3">
    <source>
        <dbReference type="EMBL" id="PNG26991.1"/>
    </source>
</evidence>
<accession>A0A2J7TJP5</accession>
<sequence length="91" mass="9593">MMALSDPQDILGRVGDGSIGAGLTLIGAVIVAILSRKSPLAALVNDQLKLLIDAQARQIKELKEEIEALEGKVEALTKELAAARTQRGFGI</sequence>
<proteinExistence type="predicted"/>
<feature type="transmembrane region" description="Helical" evidence="2">
    <location>
        <begin position="17"/>
        <end position="35"/>
    </location>
</feature>
<evidence type="ECO:0000313" key="4">
    <source>
        <dbReference type="Proteomes" id="UP000236286"/>
    </source>
</evidence>